<dbReference type="RefSeq" id="WP_210536910.1">
    <property type="nucleotide sequence ID" value="NZ_JAGKTC010000002.1"/>
</dbReference>
<feature type="domain" description="F5/8 type C" evidence="1">
    <location>
        <begin position="203"/>
        <end position="346"/>
    </location>
</feature>
<protein>
    <submittedName>
        <fullName evidence="2">Discoidin domain-containing protein</fullName>
    </submittedName>
</protein>
<dbReference type="SUPFAM" id="SSF48208">
    <property type="entry name" value="Six-hairpin glycosidases"/>
    <property type="match status" value="1"/>
</dbReference>
<dbReference type="EMBL" id="JAGKTC010000002">
    <property type="protein sequence ID" value="MBP3985077.1"/>
    <property type="molecule type" value="Genomic_DNA"/>
</dbReference>
<dbReference type="Gene3D" id="2.60.120.260">
    <property type="entry name" value="Galactose-binding domain-like"/>
    <property type="match status" value="2"/>
</dbReference>
<dbReference type="InterPro" id="IPR000421">
    <property type="entry name" value="FA58C"/>
</dbReference>
<reference evidence="2" key="1">
    <citation type="journal article" date="2016" name="Int. J. Syst. Evol. Microbiol.">
        <title>Pseudoxanthomonas helianthi sp. nov., isolated from roots of Jerusalem artichoke (Helianthus tuberosus).</title>
        <authorList>
            <person name="Kittiwongwattana C."/>
            <person name="Thawai C."/>
        </authorList>
    </citation>
    <scope>NUCLEOTIDE SEQUENCE</scope>
    <source>
        <strain evidence="2">110414</strain>
    </source>
</reference>
<dbReference type="InterPro" id="IPR008979">
    <property type="entry name" value="Galactose-bd-like_sf"/>
</dbReference>
<evidence type="ECO:0000259" key="1">
    <source>
        <dbReference type="PROSITE" id="PS50022"/>
    </source>
</evidence>
<evidence type="ECO:0000313" key="2">
    <source>
        <dbReference type="EMBL" id="MBP3985077.1"/>
    </source>
</evidence>
<gene>
    <name evidence="2" type="ORF">J5837_11735</name>
</gene>
<reference evidence="2" key="2">
    <citation type="submission" date="2021-03" db="EMBL/GenBank/DDBJ databases">
        <authorList>
            <person name="Cao W."/>
        </authorList>
    </citation>
    <scope>NUCLEOTIDE SEQUENCE</scope>
    <source>
        <strain evidence="2">110414</strain>
    </source>
</reference>
<dbReference type="AlphaFoldDB" id="A0A940X4L6"/>
<proteinExistence type="predicted"/>
<dbReference type="InterPro" id="IPR008928">
    <property type="entry name" value="6-hairpin_glycosidase_sf"/>
</dbReference>
<name>A0A940X4L6_9GAMM</name>
<dbReference type="Proteomes" id="UP000673447">
    <property type="component" value="Unassembled WGS sequence"/>
</dbReference>
<dbReference type="Pfam" id="PF00754">
    <property type="entry name" value="F5_F8_type_C"/>
    <property type="match status" value="1"/>
</dbReference>
<dbReference type="InterPro" id="IPR012341">
    <property type="entry name" value="6hp_glycosidase-like_sf"/>
</dbReference>
<organism evidence="2 3">
    <name type="scientific">Pseudoxanthomonas helianthi</name>
    <dbReference type="NCBI Taxonomy" id="1453541"/>
    <lineage>
        <taxon>Bacteria</taxon>
        <taxon>Pseudomonadati</taxon>
        <taxon>Pseudomonadota</taxon>
        <taxon>Gammaproteobacteria</taxon>
        <taxon>Lysobacterales</taxon>
        <taxon>Lysobacteraceae</taxon>
        <taxon>Pseudoxanthomonas</taxon>
    </lineage>
</organism>
<dbReference type="SUPFAM" id="SSF49785">
    <property type="entry name" value="Galactose-binding domain-like"/>
    <property type="match status" value="2"/>
</dbReference>
<accession>A0A940X4L6</accession>
<dbReference type="PROSITE" id="PS50022">
    <property type="entry name" value="FA58C_3"/>
    <property type="match status" value="1"/>
</dbReference>
<dbReference type="GO" id="GO:0005975">
    <property type="term" value="P:carbohydrate metabolic process"/>
    <property type="evidence" value="ECO:0007669"/>
    <property type="project" value="InterPro"/>
</dbReference>
<dbReference type="Gene3D" id="1.50.10.10">
    <property type="match status" value="1"/>
</dbReference>
<keyword evidence="3" id="KW-1185">Reference proteome</keyword>
<comment type="caution">
    <text evidence="2">The sequence shown here is derived from an EMBL/GenBank/DDBJ whole genome shotgun (WGS) entry which is preliminary data.</text>
</comment>
<evidence type="ECO:0000313" key="3">
    <source>
        <dbReference type="Proteomes" id="UP000673447"/>
    </source>
</evidence>
<sequence>MILECTIGAFRRVELARLLFAGSKGKRQKQSSKLDATRALAISVSLLLATSAGAQETRALDGFEDPSAWRVVTSNQVSGSLRQVDGTRGKALCLDYDFNSVSGYAGIQRDLPLEYPANYRFDFQLRGESPKNDLQFKLVDASGDNVWWVNKPKYDFPREWTPVRYKRRHIDKAWGPGADPVLRNSAKLEFTIYNNAGGKGSVCFDELAFTPLPQDSDAPLAGTATATTSAAGSQPSFATDGNPATAWRAGFSAETPPSLTLDLGRLREFGALALQWAEDGPASDYRIELSHDGAKWRFAREVVGGNGGSDFIALPESEARYLRLTPLRGPGTGFGLVETTVQPLGFAATPNAFVASVAANSPRGDFPRGFSGEQSYWTLIGLDGGRDQALIGEDGAVEVGKGGFSIEPFVVVDGELVSWADVESKQSLQDDYLPLPSVEWTHPALRLDTTAFVDGTPDNSQLFVRYRLSNPGQQAREYRLALAVRPFQVNPPSQFLNTVGGISRIETLAFAGGVARVDGKPRVFAAQKPDAAFASTFDGGMAVSKLRDKALPARRQAIDPTGLASGAFVYRVRLQSGETREFALRVPMTGKIACQGDACDAAAAQRRVAAMWRSKLDKVTLRVPAQGKALADTVRTATAHMLISRIGPRLQPGTRSYGRSWIRDGAMISEGLLRMGRAPVVREYVEFYAPYQFKDGKVPCCVDDRGSDPVPENDSHGELIYNIAEYYRYTGDRAFLRRMWPHVQGAFDYMEKLRLSERTEENRAKDPAFYGMMPVSISHEGYSAKPMHSYWDNFWALRGYKDAADIAQWLGEVAEAKRMAASRDQFHADLYASLQAATQKHRIDYLPGAAELGDFDPTSTTIALAPGGEQDSLPRSVLDNTFGRYWNEFVQRRDGKREWKDYTPYEWRNVSAFVRLGWRGRAWEAVKFFFKDRAPQPWNQWAEVVSRTPRKPFFVGDLPHAWVASDFVRSALDMFAYSRESDDSIVLAAGVPADWLQGEGVAISGLRTPNGPLAYSLHREGAMLKLDVPRGLSLPEGGLVLPWPYAGEPGAARVNGKAADWRNRELRIDALPATVEIAVP</sequence>